<dbReference type="EMBL" id="PKPP01009528">
    <property type="protein sequence ID" value="PWA48047.1"/>
    <property type="molecule type" value="Genomic_DNA"/>
</dbReference>
<sequence length="104" mass="11322">MTSFSALILHNHHHILTTVRRRFTTVTPSLTSTFRTFSTITPPLTSTDNLHQLTSDQAVGKVTAVSKNIKRVAVECANSGAWPLDGSHLELIVSYNCVQAVTCG</sequence>
<evidence type="ECO:0000313" key="2">
    <source>
        <dbReference type="Proteomes" id="UP000245207"/>
    </source>
</evidence>
<comment type="caution">
    <text evidence="1">The sequence shown here is derived from an EMBL/GenBank/DDBJ whole genome shotgun (WGS) entry which is preliminary data.</text>
</comment>
<evidence type="ECO:0000313" key="1">
    <source>
        <dbReference type="EMBL" id="PWA48047.1"/>
    </source>
</evidence>
<reference evidence="1 2" key="1">
    <citation type="journal article" date="2018" name="Mol. Plant">
        <title>The genome of Artemisia annua provides insight into the evolution of Asteraceae family and artemisinin biosynthesis.</title>
        <authorList>
            <person name="Shen Q."/>
            <person name="Zhang L."/>
            <person name="Liao Z."/>
            <person name="Wang S."/>
            <person name="Yan T."/>
            <person name="Shi P."/>
            <person name="Liu M."/>
            <person name="Fu X."/>
            <person name="Pan Q."/>
            <person name="Wang Y."/>
            <person name="Lv Z."/>
            <person name="Lu X."/>
            <person name="Zhang F."/>
            <person name="Jiang W."/>
            <person name="Ma Y."/>
            <person name="Chen M."/>
            <person name="Hao X."/>
            <person name="Li L."/>
            <person name="Tang Y."/>
            <person name="Lv G."/>
            <person name="Zhou Y."/>
            <person name="Sun X."/>
            <person name="Brodelius P.E."/>
            <person name="Rose J.K.C."/>
            <person name="Tang K."/>
        </authorList>
    </citation>
    <scope>NUCLEOTIDE SEQUENCE [LARGE SCALE GENOMIC DNA]</scope>
    <source>
        <strain evidence="2">cv. Huhao1</strain>
        <tissue evidence="1">Leaf</tissue>
    </source>
</reference>
<name>A0A2U1LGA4_ARTAN</name>
<protein>
    <submittedName>
        <fullName evidence="1">Uncharacterized protein</fullName>
    </submittedName>
</protein>
<organism evidence="1 2">
    <name type="scientific">Artemisia annua</name>
    <name type="common">Sweet wormwood</name>
    <dbReference type="NCBI Taxonomy" id="35608"/>
    <lineage>
        <taxon>Eukaryota</taxon>
        <taxon>Viridiplantae</taxon>
        <taxon>Streptophyta</taxon>
        <taxon>Embryophyta</taxon>
        <taxon>Tracheophyta</taxon>
        <taxon>Spermatophyta</taxon>
        <taxon>Magnoliopsida</taxon>
        <taxon>eudicotyledons</taxon>
        <taxon>Gunneridae</taxon>
        <taxon>Pentapetalae</taxon>
        <taxon>asterids</taxon>
        <taxon>campanulids</taxon>
        <taxon>Asterales</taxon>
        <taxon>Asteraceae</taxon>
        <taxon>Asteroideae</taxon>
        <taxon>Anthemideae</taxon>
        <taxon>Artemisiinae</taxon>
        <taxon>Artemisia</taxon>
    </lineage>
</organism>
<keyword evidence="2" id="KW-1185">Reference proteome</keyword>
<accession>A0A2U1LGA4</accession>
<dbReference type="Proteomes" id="UP000245207">
    <property type="component" value="Unassembled WGS sequence"/>
</dbReference>
<gene>
    <name evidence="1" type="ORF">CTI12_AA494440</name>
</gene>
<dbReference type="AlphaFoldDB" id="A0A2U1LGA4"/>
<proteinExistence type="predicted"/>